<gene>
    <name evidence="3" type="ORF">KP509_32G071100</name>
</gene>
<feature type="transmembrane region" description="Helical" evidence="2">
    <location>
        <begin position="123"/>
        <end position="141"/>
    </location>
</feature>
<comment type="caution">
    <text evidence="3">The sequence shown here is derived from an EMBL/GenBank/DDBJ whole genome shotgun (WGS) entry which is preliminary data.</text>
</comment>
<feature type="transmembrane region" description="Helical" evidence="2">
    <location>
        <begin position="161"/>
        <end position="177"/>
    </location>
</feature>
<feature type="compositionally biased region" description="Low complexity" evidence="1">
    <location>
        <begin position="15"/>
        <end position="30"/>
    </location>
</feature>
<dbReference type="PANTHER" id="PTHR35283:SF3">
    <property type="entry name" value="T12C22.21 PROTEIN"/>
    <property type="match status" value="1"/>
</dbReference>
<dbReference type="PANTHER" id="PTHR35283">
    <property type="entry name" value="T12C22.21 PROTEIN"/>
    <property type="match status" value="1"/>
</dbReference>
<dbReference type="EMBL" id="CM035437">
    <property type="protein sequence ID" value="KAH7287734.1"/>
    <property type="molecule type" value="Genomic_DNA"/>
</dbReference>
<reference evidence="3" key="1">
    <citation type="submission" date="2021-08" db="EMBL/GenBank/DDBJ databases">
        <title>WGS assembly of Ceratopteris richardii.</title>
        <authorList>
            <person name="Marchant D.B."/>
            <person name="Chen G."/>
            <person name="Jenkins J."/>
            <person name="Shu S."/>
            <person name="Leebens-Mack J."/>
            <person name="Grimwood J."/>
            <person name="Schmutz J."/>
            <person name="Soltis P."/>
            <person name="Soltis D."/>
            <person name="Chen Z.-H."/>
        </authorList>
    </citation>
    <scope>NUCLEOTIDE SEQUENCE</scope>
    <source>
        <strain evidence="3">Whitten #5841</strain>
        <tissue evidence="3">Leaf</tissue>
    </source>
</reference>
<evidence type="ECO:0000256" key="2">
    <source>
        <dbReference type="SAM" id="Phobius"/>
    </source>
</evidence>
<protein>
    <submittedName>
        <fullName evidence="3">Uncharacterized protein</fullName>
    </submittedName>
</protein>
<keyword evidence="4" id="KW-1185">Reference proteome</keyword>
<dbReference type="Proteomes" id="UP000825935">
    <property type="component" value="Chromosome 32"/>
</dbReference>
<feature type="transmembrane region" description="Helical" evidence="2">
    <location>
        <begin position="189"/>
        <end position="210"/>
    </location>
</feature>
<organism evidence="3 4">
    <name type="scientific">Ceratopteris richardii</name>
    <name type="common">Triangle waterfern</name>
    <dbReference type="NCBI Taxonomy" id="49495"/>
    <lineage>
        <taxon>Eukaryota</taxon>
        <taxon>Viridiplantae</taxon>
        <taxon>Streptophyta</taxon>
        <taxon>Embryophyta</taxon>
        <taxon>Tracheophyta</taxon>
        <taxon>Polypodiopsida</taxon>
        <taxon>Polypodiidae</taxon>
        <taxon>Polypodiales</taxon>
        <taxon>Pteridineae</taxon>
        <taxon>Pteridaceae</taxon>
        <taxon>Parkerioideae</taxon>
        <taxon>Ceratopteris</taxon>
    </lineage>
</organism>
<keyword evidence="2" id="KW-0812">Transmembrane</keyword>
<feature type="region of interest" description="Disordered" evidence="1">
    <location>
        <begin position="1"/>
        <end position="90"/>
    </location>
</feature>
<evidence type="ECO:0000313" key="3">
    <source>
        <dbReference type="EMBL" id="KAH7287734.1"/>
    </source>
</evidence>
<dbReference type="OrthoDB" id="2015146at2759"/>
<keyword evidence="2" id="KW-1133">Transmembrane helix</keyword>
<accession>A0A8T2QVV8</accession>
<evidence type="ECO:0000256" key="1">
    <source>
        <dbReference type="SAM" id="MobiDB-lite"/>
    </source>
</evidence>
<sequence length="274" mass="28756">MVTINASVALPRPAVPSSLSSKSLRSTSAKLNGNPGSSLRSCSRKRGSLTVRAGSLEGGEQSGRASSSSATAQTSSLRDRPAGPSDEESLKTVYVEDANVSVEGVARVDRVVPSADDVAWSRIALLAGGDVFVLVVFAAIGRLSHGMPVVDWDSLRTADPFIAGWLIGAYLLGGYGADGQGANGFSRALMATVKSWAVGIPFALVIRGVTSGHVPPYPFIMISMASTLVLLVGWRATATALFPNKKSAKNYLSGNKKGSIFELFQLLSSLVRRW</sequence>
<dbReference type="InterPro" id="IPR021414">
    <property type="entry name" value="DUF3054"/>
</dbReference>
<proteinExistence type="predicted"/>
<dbReference type="OMA" id="FEYSSAH"/>
<name>A0A8T2QVV8_CERRI</name>
<dbReference type="Pfam" id="PF11255">
    <property type="entry name" value="DUF3054"/>
    <property type="match status" value="1"/>
</dbReference>
<feature type="transmembrane region" description="Helical" evidence="2">
    <location>
        <begin position="216"/>
        <end position="236"/>
    </location>
</feature>
<evidence type="ECO:0000313" key="4">
    <source>
        <dbReference type="Proteomes" id="UP000825935"/>
    </source>
</evidence>
<keyword evidence="2" id="KW-0472">Membrane</keyword>
<feature type="compositionally biased region" description="Low complexity" evidence="1">
    <location>
        <begin position="62"/>
        <end position="76"/>
    </location>
</feature>
<dbReference type="AlphaFoldDB" id="A0A8T2QVV8"/>